<keyword evidence="1" id="KW-0472">Membrane</keyword>
<evidence type="ECO:0000313" key="3">
    <source>
        <dbReference type="Proteomes" id="UP001497527"/>
    </source>
</evidence>
<accession>A0ABM9P6D9</accession>
<feature type="transmembrane region" description="Helical" evidence="1">
    <location>
        <begin position="15"/>
        <end position="35"/>
    </location>
</feature>
<keyword evidence="3" id="KW-1185">Reference proteome</keyword>
<keyword evidence="1" id="KW-0812">Transmembrane</keyword>
<keyword evidence="1" id="KW-1133">Transmembrane helix</keyword>
<protein>
    <submittedName>
        <fullName evidence="2">Uncharacterized protein</fullName>
    </submittedName>
</protein>
<dbReference type="Proteomes" id="UP001497527">
    <property type="component" value="Unassembled WGS sequence"/>
</dbReference>
<organism evidence="2 3">
    <name type="scientific">Tenacibaculum polynesiense</name>
    <dbReference type="NCBI Taxonomy" id="3137857"/>
    <lineage>
        <taxon>Bacteria</taxon>
        <taxon>Pseudomonadati</taxon>
        <taxon>Bacteroidota</taxon>
        <taxon>Flavobacteriia</taxon>
        <taxon>Flavobacteriales</taxon>
        <taxon>Flavobacteriaceae</taxon>
        <taxon>Tenacibaculum</taxon>
    </lineage>
</organism>
<dbReference type="EMBL" id="CAXJIO010000001">
    <property type="protein sequence ID" value="CAL2101074.1"/>
    <property type="molecule type" value="Genomic_DNA"/>
</dbReference>
<proteinExistence type="predicted"/>
<evidence type="ECO:0000313" key="2">
    <source>
        <dbReference type="EMBL" id="CAL2101074.1"/>
    </source>
</evidence>
<name>A0ABM9P6D9_9FLAO</name>
<reference evidence="2 3" key="1">
    <citation type="submission" date="2024-05" db="EMBL/GenBank/DDBJ databases">
        <authorList>
            <person name="Duchaud E."/>
        </authorList>
    </citation>
    <scope>NUCLEOTIDE SEQUENCE [LARGE SCALE GENOMIC DNA]</scope>
    <source>
        <strain evidence="2">Ena-SAMPLE-TAB-13-05-2024-13:56:06:370-140308</strain>
    </source>
</reference>
<dbReference type="RefSeq" id="WP_348719036.1">
    <property type="nucleotide sequence ID" value="NZ_CAXKMQ010000018.1"/>
</dbReference>
<gene>
    <name evidence="2" type="ORF">T190423A01A_100062</name>
</gene>
<evidence type="ECO:0000256" key="1">
    <source>
        <dbReference type="SAM" id="Phobius"/>
    </source>
</evidence>
<comment type="caution">
    <text evidence="2">The sequence shown here is derived from an EMBL/GenBank/DDBJ whole genome shotgun (WGS) entry which is preliminary data.</text>
</comment>
<sequence length="130" mass="15750">MVKLLKKLNNFNDNIHVVILKLLVSTLLIIFFYRIEEVILRYVDRDYAQKIKISTWETRISHFSNTTQIMIKKQNRNRITELETIICLFQELWFHSNNCSQPIRHIWFPIQEVAKSTQKTRTEIKKRKES</sequence>